<dbReference type="InterPro" id="IPR001525">
    <property type="entry name" value="C5_MeTfrase"/>
</dbReference>
<dbReference type="SUPFAM" id="SSF53335">
    <property type="entry name" value="S-adenosyl-L-methionine-dependent methyltransferases"/>
    <property type="match status" value="1"/>
</dbReference>
<keyword evidence="3 7" id="KW-0808">Transferase</keyword>
<dbReference type="InterPro" id="IPR029063">
    <property type="entry name" value="SAM-dependent_MTases_sf"/>
</dbReference>
<dbReference type="RefSeq" id="WP_062954052.1">
    <property type="nucleotide sequence ID" value="NZ_JPWB01000006.1"/>
</dbReference>
<dbReference type="Pfam" id="PF00145">
    <property type="entry name" value="DNA_methylase"/>
    <property type="match status" value="2"/>
</dbReference>
<comment type="caution">
    <text evidence="9">The sequence shown here is derived from an EMBL/GenBank/DDBJ whole genome shotgun (WGS) entry which is preliminary data.</text>
</comment>
<dbReference type="InterPro" id="IPR018117">
    <property type="entry name" value="C5_DNA_meth_AS"/>
</dbReference>
<evidence type="ECO:0000256" key="1">
    <source>
        <dbReference type="ARBA" id="ARBA00011975"/>
    </source>
</evidence>
<dbReference type="PANTHER" id="PTHR10629">
    <property type="entry name" value="CYTOSINE-SPECIFIC METHYLTRANSFERASE"/>
    <property type="match status" value="1"/>
</dbReference>
<dbReference type="PANTHER" id="PTHR10629:SF52">
    <property type="entry name" value="DNA (CYTOSINE-5)-METHYLTRANSFERASE 1"/>
    <property type="match status" value="1"/>
</dbReference>
<evidence type="ECO:0000313" key="9">
    <source>
        <dbReference type="EMBL" id="RCK21074.1"/>
    </source>
</evidence>
<dbReference type="PROSITE" id="PS51679">
    <property type="entry name" value="SAM_MT_C5"/>
    <property type="match status" value="1"/>
</dbReference>
<dbReference type="GO" id="GO:0032259">
    <property type="term" value="P:methylation"/>
    <property type="evidence" value="ECO:0007669"/>
    <property type="project" value="UniProtKB-KW"/>
</dbReference>
<dbReference type="GO" id="GO:0009307">
    <property type="term" value="P:DNA restriction-modification system"/>
    <property type="evidence" value="ECO:0007669"/>
    <property type="project" value="UniProtKB-KW"/>
</dbReference>
<sequence>MKYLSVCAGIEAASVAWHDLGWEPVLLSEIENFPRKVLAHRQNAIDARKTGAAARGVPLWGDFTAMRPRFMKRLGIDGTIELVVGGTPCQDFSVAGKRAGLDGARGNLTLEFAHLLRRTKPRWFVWENVPGAFSLNSGKDFAAVLARFAGHAPGSAFAVPKEGWRNSGVVPPAGPGCYGLAWRVLDAQYVRMDSAPGAVPHQRKRLFIVGYLGDWRPAAAVLLERESMCGNPPPRRKPGQGATHDIAPSLTASGRGVERNGESRGQDPVVVHGFGGGNTNGPIDAAACLTAKGQRIDFEIETFVVSPQEENDNIPLAFDCKASGRNGFAVGDVAPTLRAMGALHSHQNAGGQVAVVNRGEVRRLTPMECERLQNFPDNYTLIPMNRRRPISFEEAKYYWRQAEPGIKCWCENRKWYTNAAPDGPRYKALGNSMATNVMRWIGKRIEMVEQIINERIAA</sequence>
<feature type="active site" evidence="7">
    <location>
        <position position="89"/>
    </location>
</feature>
<dbReference type="Gene3D" id="3.40.50.150">
    <property type="entry name" value="Vaccinia Virus protein VP39"/>
    <property type="match status" value="1"/>
</dbReference>
<reference evidence="9 10" key="1">
    <citation type="submission" date="2014-07" db="EMBL/GenBank/DDBJ databases">
        <title>Draft genome sequence of Thalassospira profundimaris R8-17.</title>
        <authorList>
            <person name="Lai Q."/>
            <person name="Shao Z."/>
        </authorList>
    </citation>
    <scope>NUCLEOTIDE SEQUENCE [LARGE SCALE GENOMIC DNA]</scope>
    <source>
        <strain evidence="9 10">R8-17</strain>
    </source>
</reference>
<dbReference type="Proteomes" id="UP000253061">
    <property type="component" value="Unassembled WGS sequence"/>
</dbReference>
<feature type="compositionally biased region" description="Basic and acidic residues" evidence="8">
    <location>
        <begin position="256"/>
        <end position="265"/>
    </location>
</feature>
<keyword evidence="2 7" id="KW-0489">Methyltransferase</keyword>
<dbReference type="AlphaFoldDB" id="A0A367V793"/>
<evidence type="ECO:0000313" key="10">
    <source>
        <dbReference type="Proteomes" id="UP000253061"/>
    </source>
</evidence>
<evidence type="ECO:0000256" key="6">
    <source>
        <dbReference type="ARBA" id="ARBA00047422"/>
    </source>
</evidence>
<dbReference type="PROSITE" id="PS00094">
    <property type="entry name" value="C5_MTASE_1"/>
    <property type="match status" value="1"/>
</dbReference>
<name>A0A367V793_9PROT</name>
<organism evidence="9 10">
    <name type="scientific">Thalassospira profundimaris</name>
    <dbReference type="NCBI Taxonomy" id="502049"/>
    <lineage>
        <taxon>Bacteria</taxon>
        <taxon>Pseudomonadati</taxon>
        <taxon>Pseudomonadota</taxon>
        <taxon>Alphaproteobacteria</taxon>
        <taxon>Rhodospirillales</taxon>
        <taxon>Thalassospiraceae</taxon>
        <taxon>Thalassospira</taxon>
    </lineage>
</organism>
<evidence type="ECO:0000256" key="7">
    <source>
        <dbReference type="PROSITE-ProRule" id="PRU01016"/>
    </source>
</evidence>
<gene>
    <name evidence="9" type="ORF">TH6_14995</name>
</gene>
<evidence type="ECO:0000256" key="8">
    <source>
        <dbReference type="SAM" id="MobiDB-lite"/>
    </source>
</evidence>
<dbReference type="PRINTS" id="PR00105">
    <property type="entry name" value="C5METTRFRASE"/>
</dbReference>
<evidence type="ECO:0000256" key="5">
    <source>
        <dbReference type="ARBA" id="ARBA00022747"/>
    </source>
</evidence>
<evidence type="ECO:0000256" key="2">
    <source>
        <dbReference type="ARBA" id="ARBA00022603"/>
    </source>
</evidence>
<dbReference type="InterPro" id="IPR050390">
    <property type="entry name" value="C5-Methyltransferase"/>
</dbReference>
<protein>
    <recommendedName>
        <fullName evidence="1">DNA (cytosine-5-)-methyltransferase</fullName>
        <ecNumber evidence="1">2.1.1.37</ecNumber>
    </recommendedName>
</protein>
<evidence type="ECO:0000256" key="3">
    <source>
        <dbReference type="ARBA" id="ARBA00022679"/>
    </source>
</evidence>
<keyword evidence="5" id="KW-0680">Restriction system</keyword>
<dbReference type="Gene3D" id="3.90.120.10">
    <property type="entry name" value="DNA Methylase, subunit A, domain 2"/>
    <property type="match status" value="1"/>
</dbReference>
<dbReference type="GO" id="GO:0003886">
    <property type="term" value="F:DNA (cytosine-5-)-methyltransferase activity"/>
    <property type="evidence" value="ECO:0007669"/>
    <property type="project" value="UniProtKB-EC"/>
</dbReference>
<dbReference type="EMBL" id="JPWB01000006">
    <property type="protein sequence ID" value="RCK21074.1"/>
    <property type="molecule type" value="Genomic_DNA"/>
</dbReference>
<comment type="catalytic activity">
    <reaction evidence="6">
        <text>a 2'-deoxycytidine in DNA + S-adenosyl-L-methionine = a 5-methyl-2'-deoxycytidine in DNA + S-adenosyl-L-homocysteine + H(+)</text>
        <dbReference type="Rhea" id="RHEA:13681"/>
        <dbReference type="Rhea" id="RHEA-COMP:11369"/>
        <dbReference type="Rhea" id="RHEA-COMP:11370"/>
        <dbReference type="ChEBI" id="CHEBI:15378"/>
        <dbReference type="ChEBI" id="CHEBI:57856"/>
        <dbReference type="ChEBI" id="CHEBI:59789"/>
        <dbReference type="ChEBI" id="CHEBI:85452"/>
        <dbReference type="ChEBI" id="CHEBI:85454"/>
        <dbReference type="EC" id="2.1.1.37"/>
    </reaction>
</comment>
<feature type="region of interest" description="Disordered" evidence="8">
    <location>
        <begin position="231"/>
        <end position="266"/>
    </location>
</feature>
<dbReference type="EC" id="2.1.1.37" evidence="1"/>
<proteinExistence type="inferred from homology"/>
<accession>A0A367V793</accession>
<keyword evidence="4 7" id="KW-0949">S-adenosyl-L-methionine</keyword>
<comment type="similarity">
    <text evidence="7">Belongs to the class I-like SAM-binding methyltransferase superfamily. C5-methyltransferase family.</text>
</comment>
<evidence type="ECO:0000256" key="4">
    <source>
        <dbReference type="ARBA" id="ARBA00022691"/>
    </source>
</evidence>